<proteinExistence type="predicted"/>
<reference evidence="1" key="1">
    <citation type="submission" date="2020-06" db="EMBL/GenBank/DDBJ databases">
        <authorList>
            <person name="Camacho E."/>
            <person name="Gonzalez-de la Fuente S."/>
            <person name="Rastrojo A."/>
            <person name="Peiro-Pastor R."/>
            <person name="Solana JC."/>
            <person name="Tabera L."/>
            <person name="Gamarro F."/>
            <person name="Carrasco-Ramiro F."/>
            <person name="Requena JM."/>
            <person name="Aguado B."/>
        </authorList>
    </citation>
    <scope>NUCLEOTIDE SEQUENCE</scope>
</reference>
<name>A0A6J8F723_LEIDO</name>
<accession>A0A6J8F723</accession>
<evidence type="ECO:0000313" key="1">
    <source>
        <dbReference type="EMBL" id="CAC5428585.1"/>
    </source>
</evidence>
<dbReference type="AlphaFoldDB" id="A0A6J8F723"/>
<sequence>MLFVFSLDQQVTTHVAGPVLLLCVSFYADLAAHDGATLRCDGSVILTLGGGPACCCFDNTSHVDANECIYEGGKRTCTSSPAVTVRRRPRIVKEDGTAAVAADRERYADPGSASAYGPALLLEYVALRYVRTVRAALQAPVPSYPLCTLHVAPPQLVDVSATVPHPYTRFFQLQ</sequence>
<gene>
    <name evidence="1" type="ORF">LDHU3_14.0580</name>
</gene>
<dbReference type="Proteomes" id="UP000601710">
    <property type="component" value="Chromosome 14"/>
</dbReference>
<organism evidence="1 2">
    <name type="scientific">Leishmania donovani</name>
    <dbReference type="NCBI Taxonomy" id="5661"/>
    <lineage>
        <taxon>Eukaryota</taxon>
        <taxon>Discoba</taxon>
        <taxon>Euglenozoa</taxon>
        <taxon>Kinetoplastea</taxon>
        <taxon>Metakinetoplastina</taxon>
        <taxon>Trypanosomatida</taxon>
        <taxon>Trypanosomatidae</taxon>
        <taxon>Leishmaniinae</taxon>
        <taxon>Leishmania</taxon>
    </lineage>
</organism>
<evidence type="ECO:0000313" key="2">
    <source>
        <dbReference type="Proteomes" id="UP000601710"/>
    </source>
</evidence>
<protein>
    <submittedName>
        <fullName evidence="1">Hypothetical_protein</fullName>
    </submittedName>
</protein>
<dbReference type="VEuPathDB" id="TriTrypDB:LdCL_140009800"/>
<dbReference type="VEuPathDB" id="TriTrypDB:LDHU3_14.0580"/>
<dbReference type="EMBL" id="LR812634">
    <property type="protein sequence ID" value="CAC5428585.1"/>
    <property type="molecule type" value="Genomic_DNA"/>
</dbReference>